<gene>
    <name evidence="1" type="ORF">KSX_78670</name>
</gene>
<dbReference type="AlphaFoldDB" id="A0A8J3IEA3"/>
<evidence type="ECO:0000313" key="2">
    <source>
        <dbReference type="Proteomes" id="UP000612362"/>
    </source>
</evidence>
<accession>A0A8J3IEA3</accession>
<organism evidence="1 2">
    <name type="scientific">Ktedonospora formicarum</name>
    <dbReference type="NCBI Taxonomy" id="2778364"/>
    <lineage>
        <taxon>Bacteria</taxon>
        <taxon>Bacillati</taxon>
        <taxon>Chloroflexota</taxon>
        <taxon>Ktedonobacteria</taxon>
        <taxon>Ktedonobacterales</taxon>
        <taxon>Ktedonobacteraceae</taxon>
        <taxon>Ktedonospora</taxon>
    </lineage>
</organism>
<keyword evidence="2" id="KW-1185">Reference proteome</keyword>
<comment type="caution">
    <text evidence="1">The sequence shown here is derived from an EMBL/GenBank/DDBJ whole genome shotgun (WGS) entry which is preliminary data.</text>
</comment>
<dbReference type="Proteomes" id="UP000612362">
    <property type="component" value="Unassembled WGS sequence"/>
</dbReference>
<protein>
    <submittedName>
        <fullName evidence="1">Uncharacterized protein</fullName>
    </submittedName>
</protein>
<name>A0A8J3IEA3_9CHLR</name>
<dbReference type="EMBL" id="BNJF01000006">
    <property type="protein sequence ID" value="GHO49704.1"/>
    <property type="molecule type" value="Genomic_DNA"/>
</dbReference>
<proteinExistence type="predicted"/>
<reference evidence="1" key="1">
    <citation type="submission" date="2020-10" db="EMBL/GenBank/DDBJ databases">
        <title>Taxonomic study of unclassified bacteria belonging to the class Ktedonobacteria.</title>
        <authorList>
            <person name="Yabe S."/>
            <person name="Wang C.M."/>
            <person name="Zheng Y."/>
            <person name="Sakai Y."/>
            <person name="Cavaletti L."/>
            <person name="Monciardini P."/>
            <person name="Donadio S."/>
        </authorList>
    </citation>
    <scope>NUCLEOTIDE SEQUENCE</scope>
    <source>
        <strain evidence="1">SOSP1-1</strain>
    </source>
</reference>
<sequence length="56" mass="6337">MYGKEQPFDVCVECLIEVFFCNFSQGREGSTSSVGKEDIEMAMLLFDKGVKPIKVR</sequence>
<evidence type="ECO:0000313" key="1">
    <source>
        <dbReference type="EMBL" id="GHO49704.1"/>
    </source>
</evidence>